<keyword evidence="2" id="KW-1185">Reference proteome</keyword>
<proteinExistence type="predicted"/>
<protein>
    <submittedName>
        <fullName evidence="1">Uncharacterized protein</fullName>
    </submittedName>
</protein>
<accession>A0A3B4D9C8</accession>
<dbReference type="Ensembl" id="ENSPNAT00000030444.2">
    <property type="protein sequence ID" value="ENSPNAP00000020105.2"/>
    <property type="gene ID" value="ENSPNAG00000026893.2"/>
</dbReference>
<evidence type="ECO:0000313" key="2">
    <source>
        <dbReference type="Proteomes" id="UP001501920"/>
    </source>
</evidence>
<reference evidence="1 2" key="1">
    <citation type="submission" date="2020-10" db="EMBL/GenBank/DDBJ databases">
        <title>Pygocentrus nattereri (red-bellied piranha) genome, fPygNat1, primary haplotype.</title>
        <authorList>
            <person name="Myers G."/>
            <person name="Meyer A."/>
            <person name="Karagic N."/>
            <person name="Pippel M."/>
            <person name="Winkler S."/>
            <person name="Tracey A."/>
            <person name="Wood J."/>
            <person name="Formenti G."/>
            <person name="Howe K."/>
            <person name="Fedrigo O."/>
            <person name="Jarvis E.D."/>
        </authorList>
    </citation>
    <scope>NUCLEOTIDE SEQUENCE [LARGE SCALE GENOMIC DNA]</scope>
</reference>
<dbReference type="Proteomes" id="UP001501920">
    <property type="component" value="Chromosome 17"/>
</dbReference>
<sequence>MLCTDIRNSKSFICVIATFVVALSHREGLQAVQEAAGFGQGVPAGALEVKVKAIEGDVVWVTPGPAGGAVQWNTHGPVPCDTANLLFTTTSVHTWI</sequence>
<dbReference type="AlphaFoldDB" id="A0A3B4D9C8"/>
<organism evidence="1 2">
    <name type="scientific">Pygocentrus nattereri</name>
    <name type="common">Red-bellied piranha</name>
    <dbReference type="NCBI Taxonomy" id="42514"/>
    <lineage>
        <taxon>Eukaryota</taxon>
        <taxon>Metazoa</taxon>
        <taxon>Chordata</taxon>
        <taxon>Craniata</taxon>
        <taxon>Vertebrata</taxon>
        <taxon>Euteleostomi</taxon>
        <taxon>Actinopterygii</taxon>
        <taxon>Neopterygii</taxon>
        <taxon>Teleostei</taxon>
        <taxon>Ostariophysi</taxon>
        <taxon>Characiformes</taxon>
        <taxon>Characoidei</taxon>
        <taxon>Pygocentrus</taxon>
    </lineage>
</organism>
<evidence type="ECO:0000313" key="1">
    <source>
        <dbReference type="Ensembl" id="ENSPNAP00000020105.2"/>
    </source>
</evidence>
<dbReference type="GeneTree" id="ENSGT01120000277954"/>
<name>A0A3B4D9C8_PYGNA</name>
<reference evidence="1" key="2">
    <citation type="submission" date="2025-08" db="UniProtKB">
        <authorList>
            <consortium name="Ensembl"/>
        </authorList>
    </citation>
    <scope>IDENTIFICATION</scope>
</reference>
<reference evidence="1" key="3">
    <citation type="submission" date="2025-09" db="UniProtKB">
        <authorList>
            <consortium name="Ensembl"/>
        </authorList>
    </citation>
    <scope>IDENTIFICATION</scope>
</reference>